<evidence type="ECO:0000313" key="3">
    <source>
        <dbReference type="Proteomes" id="UP001233999"/>
    </source>
</evidence>
<protein>
    <submittedName>
        <fullName evidence="2">Uncharacterized protein</fullName>
    </submittedName>
</protein>
<dbReference type="Proteomes" id="UP001233999">
    <property type="component" value="Unassembled WGS sequence"/>
</dbReference>
<feature type="transmembrane region" description="Helical" evidence="1">
    <location>
        <begin position="6"/>
        <end position="25"/>
    </location>
</feature>
<sequence>SPSYTTYFTSLLLLDIVAVTSGLYYSAYNISLETASGILKGCLEIENFVDYLPYLYIYPRRIASLKTTLDDAGCSLWRNLSKVNDRRFYAMLIRLK</sequence>
<keyword evidence="1" id="KW-1133">Transmembrane helix</keyword>
<reference evidence="2" key="2">
    <citation type="submission" date="2023-05" db="EMBL/GenBank/DDBJ databases">
        <authorList>
            <person name="Fouks B."/>
        </authorList>
    </citation>
    <scope>NUCLEOTIDE SEQUENCE</scope>
    <source>
        <strain evidence="2">Stay&amp;Tobe</strain>
        <tissue evidence="2">Testes</tissue>
    </source>
</reference>
<gene>
    <name evidence="2" type="ORF">L9F63_002974</name>
</gene>
<keyword evidence="3" id="KW-1185">Reference proteome</keyword>
<dbReference type="EMBL" id="JASPKZ010007290">
    <property type="protein sequence ID" value="KAJ9585211.1"/>
    <property type="molecule type" value="Genomic_DNA"/>
</dbReference>
<proteinExistence type="predicted"/>
<evidence type="ECO:0000256" key="1">
    <source>
        <dbReference type="SAM" id="Phobius"/>
    </source>
</evidence>
<name>A0AAD7ZRG1_DIPPU</name>
<comment type="caution">
    <text evidence="2">The sequence shown here is derived from an EMBL/GenBank/DDBJ whole genome shotgun (WGS) entry which is preliminary data.</text>
</comment>
<reference evidence="2" key="1">
    <citation type="journal article" date="2023" name="IScience">
        <title>Live-bearing cockroach genome reveals convergent evolutionary mechanisms linked to viviparity in insects and beyond.</title>
        <authorList>
            <person name="Fouks B."/>
            <person name="Harrison M.C."/>
            <person name="Mikhailova A.A."/>
            <person name="Marchal E."/>
            <person name="English S."/>
            <person name="Carruthers M."/>
            <person name="Jennings E.C."/>
            <person name="Chiamaka E.L."/>
            <person name="Frigard R.A."/>
            <person name="Pippel M."/>
            <person name="Attardo G.M."/>
            <person name="Benoit J.B."/>
            <person name="Bornberg-Bauer E."/>
            <person name="Tobe S.S."/>
        </authorList>
    </citation>
    <scope>NUCLEOTIDE SEQUENCE</scope>
    <source>
        <strain evidence="2">Stay&amp;Tobe</strain>
    </source>
</reference>
<keyword evidence="1" id="KW-0472">Membrane</keyword>
<organism evidence="2 3">
    <name type="scientific">Diploptera punctata</name>
    <name type="common">Pacific beetle cockroach</name>
    <dbReference type="NCBI Taxonomy" id="6984"/>
    <lineage>
        <taxon>Eukaryota</taxon>
        <taxon>Metazoa</taxon>
        <taxon>Ecdysozoa</taxon>
        <taxon>Arthropoda</taxon>
        <taxon>Hexapoda</taxon>
        <taxon>Insecta</taxon>
        <taxon>Pterygota</taxon>
        <taxon>Neoptera</taxon>
        <taxon>Polyneoptera</taxon>
        <taxon>Dictyoptera</taxon>
        <taxon>Blattodea</taxon>
        <taxon>Blaberoidea</taxon>
        <taxon>Blaberidae</taxon>
        <taxon>Diplopterinae</taxon>
        <taxon>Diploptera</taxon>
    </lineage>
</organism>
<accession>A0AAD7ZRG1</accession>
<evidence type="ECO:0000313" key="2">
    <source>
        <dbReference type="EMBL" id="KAJ9585211.1"/>
    </source>
</evidence>
<feature type="non-terminal residue" evidence="2">
    <location>
        <position position="96"/>
    </location>
</feature>
<dbReference type="AlphaFoldDB" id="A0AAD7ZRG1"/>
<keyword evidence="1" id="KW-0812">Transmembrane</keyword>
<feature type="non-terminal residue" evidence="2">
    <location>
        <position position="1"/>
    </location>
</feature>